<dbReference type="PANTHER" id="PTHR38682:SF1">
    <property type="entry name" value="V-TYPE ATP SYNTHASE SUBUNIT C"/>
    <property type="match status" value="1"/>
</dbReference>
<sequence>MNRMDFSQAVIRIKVLEKRLLTRARLERMADAENLEEVMKILGETEYQQHLGNLKRVEDYEQVLALEMKRVYHLMDELTGEKVIKDLLAMKYDYHNLKVLVKEKISGKSLSHLLVPYGTRDMGSVKTALAAGDYRELEEPIREALLQVLSDYEKTGDPQRIDILLDRSYYEHLGHIAKETKIPLFEDYVKNQVDFANVRTLIRVKKMDKDLKFLEEVLLPGGNIERETLLYAIHDSLDTIMVKLKNEKLSKPILLGLEAFRKTGRLSEFEKIADNELMNLNKGSKNVIFGPEPLFSYLHAKEAEVKALRIIMVSKINKLSPETIRERLRDLYV</sequence>
<dbReference type="InterPro" id="IPR036079">
    <property type="entry name" value="ATPase_csu/dsu_sf"/>
</dbReference>
<comment type="similarity">
    <text evidence="1">Belongs to the V-ATPase V0D/AC39 subunit family.</text>
</comment>
<dbReference type="NCBIfam" id="NF002266">
    <property type="entry name" value="PRK01198.1-2"/>
    <property type="match status" value="1"/>
</dbReference>
<accession>A0A1G8PK27</accession>
<dbReference type="InterPro" id="IPR044911">
    <property type="entry name" value="V-type_ATPase_csu/dsu_dom_3"/>
</dbReference>
<dbReference type="EMBL" id="FNDZ01000005">
    <property type="protein sequence ID" value="SDI92891.1"/>
    <property type="molecule type" value="Genomic_DNA"/>
</dbReference>
<dbReference type="RefSeq" id="WP_031576491.1">
    <property type="nucleotide sequence ID" value="NZ_DAMAXS010000010.1"/>
</dbReference>
<dbReference type="AlphaFoldDB" id="A0A1G8PK27"/>
<proteinExistence type="inferred from homology"/>
<evidence type="ECO:0000313" key="4">
    <source>
        <dbReference type="EMBL" id="SDI92891.1"/>
    </source>
</evidence>
<evidence type="ECO:0000256" key="1">
    <source>
        <dbReference type="ARBA" id="ARBA00006709"/>
    </source>
</evidence>
<dbReference type="PANTHER" id="PTHR38682">
    <property type="entry name" value="V-TYPE ATP SYNTHASE SUBUNIT C"/>
    <property type="match status" value="1"/>
</dbReference>
<keyword evidence="2" id="KW-0813">Transport</keyword>
<dbReference type="GO" id="GO:0046961">
    <property type="term" value="F:proton-transporting ATPase activity, rotational mechanism"/>
    <property type="evidence" value="ECO:0007669"/>
    <property type="project" value="InterPro"/>
</dbReference>
<reference evidence="4 5" key="1">
    <citation type="submission" date="2016-10" db="EMBL/GenBank/DDBJ databases">
        <authorList>
            <person name="de Groot N.N."/>
        </authorList>
    </citation>
    <scope>NUCLEOTIDE SEQUENCE [LARGE SCALE GENOMIC DNA]</scope>
    <source>
        <strain evidence="4 5">CGMCC 1.5058</strain>
    </source>
</reference>
<name>A0A1G8PK27_9CLOT</name>
<gene>
    <name evidence="4" type="ORF">SAMN05421804_105131</name>
</gene>
<evidence type="ECO:0000256" key="2">
    <source>
        <dbReference type="ARBA" id="ARBA00022448"/>
    </source>
</evidence>
<dbReference type="InterPro" id="IPR035067">
    <property type="entry name" value="V-type_ATPase_csu/dsu"/>
</dbReference>
<dbReference type="Gene3D" id="1.10.132.50">
    <property type="entry name" value="ATP synthase (C/AC39) subunit, domain 3"/>
    <property type="match status" value="1"/>
</dbReference>
<organism evidence="4 5">
    <name type="scientific">Proteiniclasticum ruminis</name>
    <dbReference type="NCBI Taxonomy" id="398199"/>
    <lineage>
        <taxon>Bacteria</taxon>
        <taxon>Bacillati</taxon>
        <taxon>Bacillota</taxon>
        <taxon>Clostridia</taxon>
        <taxon>Eubacteriales</taxon>
        <taxon>Clostridiaceae</taxon>
        <taxon>Proteiniclasticum</taxon>
    </lineage>
</organism>
<dbReference type="InterPro" id="IPR050873">
    <property type="entry name" value="V-ATPase_V0D/AC39_subunit"/>
</dbReference>
<evidence type="ECO:0000256" key="3">
    <source>
        <dbReference type="ARBA" id="ARBA00023065"/>
    </source>
</evidence>
<keyword evidence="3" id="KW-0406">Ion transport</keyword>
<dbReference type="Proteomes" id="UP000183255">
    <property type="component" value="Unassembled WGS sequence"/>
</dbReference>
<dbReference type="Gene3D" id="1.20.1690.10">
    <property type="entry name" value="V-type ATP synthase subunit C domain"/>
    <property type="match status" value="2"/>
</dbReference>
<evidence type="ECO:0000313" key="5">
    <source>
        <dbReference type="Proteomes" id="UP000183255"/>
    </source>
</evidence>
<protein>
    <submittedName>
        <fullName evidence="4">V/A-type H+-transporting ATPase subunit C</fullName>
    </submittedName>
</protein>
<dbReference type="InterPro" id="IPR002843">
    <property type="entry name" value="ATPase_V0-cplx_csu/dsu"/>
</dbReference>
<dbReference type="Pfam" id="PF01992">
    <property type="entry name" value="vATP-synt_AC39"/>
    <property type="match status" value="1"/>
</dbReference>
<dbReference type="SUPFAM" id="SSF103486">
    <property type="entry name" value="V-type ATP synthase subunit C"/>
    <property type="match status" value="1"/>
</dbReference>